<reference evidence="2 3" key="1">
    <citation type="submission" date="2023-01" db="EMBL/GenBank/DDBJ databases">
        <title>Psychrosphaera sp. nov., isolated from marine algae.</title>
        <authorList>
            <person name="Bayburt H."/>
            <person name="Choi B.J."/>
            <person name="Kim J.M."/>
            <person name="Choi D.G."/>
            <person name="Jeon C.O."/>
        </authorList>
    </citation>
    <scope>NUCLEOTIDE SEQUENCE [LARGE SCALE GENOMIC DNA]</scope>
    <source>
        <strain evidence="2 3">G1-22</strain>
    </source>
</reference>
<accession>A0ABT5FIG2</accession>
<proteinExistence type="predicted"/>
<keyword evidence="1" id="KW-1133">Transmembrane helix</keyword>
<name>A0ABT5FIG2_9GAMM</name>
<dbReference type="Proteomes" id="UP001528411">
    <property type="component" value="Unassembled WGS sequence"/>
</dbReference>
<organism evidence="2 3">
    <name type="scientific">Psychrosphaera algicola</name>
    <dbReference type="NCBI Taxonomy" id="3023714"/>
    <lineage>
        <taxon>Bacteria</taxon>
        <taxon>Pseudomonadati</taxon>
        <taxon>Pseudomonadota</taxon>
        <taxon>Gammaproteobacteria</taxon>
        <taxon>Alteromonadales</taxon>
        <taxon>Pseudoalteromonadaceae</taxon>
        <taxon>Psychrosphaera</taxon>
    </lineage>
</organism>
<keyword evidence="1" id="KW-0472">Membrane</keyword>
<protein>
    <submittedName>
        <fullName evidence="2">Uncharacterized protein</fullName>
    </submittedName>
</protein>
<evidence type="ECO:0000313" key="3">
    <source>
        <dbReference type="Proteomes" id="UP001528411"/>
    </source>
</evidence>
<sequence length="107" mass="12495">MDIKEYIECFDEISHLSRDKQFTVLEKARDEIQSNTSLPSFAFIAFIVRVSFIFLFLGANYFLWELSILKFVVSVLLGLLFARVLVSEINSRLMLRGLKRVLRKNTD</sequence>
<feature type="transmembrane region" description="Helical" evidence="1">
    <location>
        <begin position="68"/>
        <end position="86"/>
    </location>
</feature>
<feature type="transmembrane region" description="Helical" evidence="1">
    <location>
        <begin position="41"/>
        <end position="62"/>
    </location>
</feature>
<dbReference type="RefSeq" id="WP_272182040.1">
    <property type="nucleotide sequence ID" value="NZ_JAQOMS010000002.1"/>
</dbReference>
<evidence type="ECO:0000256" key="1">
    <source>
        <dbReference type="SAM" id="Phobius"/>
    </source>
</evidence>
<evidence type="ECO:0000313" key="2">
    <source>
        <dbReference type="EMBL" id="MDC2890989.1"/>
    </source>
</evidence>
<gene>
    <name evidence="2" type="ORF">PN838_22490</name>
</gene>
<comment type="caution">
    <text evidence="2">The sequence shown here is derived from an EMBL/GenBank/DDBJ whole genome shotgun (WGS) entry which is preliminary data.</text>
</comment>
<keyword evidence="3" id="KW-1185">Reference proteome</keyword>
<dbReference type="EMBL" id="JAQOMS010000002">
    <property type="protein sequence ID" value="MDC2890989.1"/>
    <property type="molecule type" value="Genomic_DNA"/>
</dbReference>
<keyword evidence="1" id="KW-0812">Transmembrane</keyword>